<evidence type="ECO:0000313" key="1">
    <source>
        <dbReference type="EMBL" id="CAG8685218.1"/>
    </source>
</evidence>
<comment type="caution">
    <text evidence="1">The sequence shown here is derived from an EMBL/GenBank/DDBJ whole genome shotgun (WGS) entry which is preliminary data.</text>
</comment>
<dbReference type="EMBL" id="CAJVPU010022342">
    <property type="protein sequence ID" value="CAG8685218.1"/>
    <property type="molecule type" value="Genomic_DNA"/>
</dbReference>
<evidence type="ECO:0000313" key="2">
    <source>
        <dbReference type="Proteomes" id="UP000789702"/>
    </source>
</evidence>
<keyword evidence="2" id="KW-1185">Reference proteome</keyword>
<organism evidence="1 2">
    <name type="scientific">Dentiscutata heterogama</name>
    <dbReference type="NCBI Taxonomy" id="1316150"/>
    <lineage>
        <taxon>Eukaryota</taxon>
        <taxon>Fungi</taxon>
        <taxon>Fungi incertae sedis</taxon>
        <taxon>Mucoromycota</taxon>
        <taxon>Glomeromycotina</taxon>
        <taxon>Glomeromycetes</taxon>
        <taxon>Diversisporales</taxon>
        <taxon>Gigasporaceae</taxon>
        <taxon>Dentiscutata</taxon>
    </lineage>
</organism>
<proteinExistence type="predicted"/>
<accession>A0ACA9P537</accession>
<reference evidence="1" key="1">
    <citation type="submission" date="2021-06" db="EMBL/GenBank/DDBJ databases">
        <authorList>
            <person name="Kallberg Y."/>
            <person name="Tangrot J."/>
            <person name="Rosling A."/>
        </authorList>
    </citation>
    <scope>NUCLEOTIDE SEQUENCE</scope>
    <source>
        <strain evidence="1">IL203A</strain>
    </source>
</reference>
<dbReference type="Proteomes" id="UP000789702">
    <property type="component" value="Unassembled WGS sequence"/>
</dbReference>
<name>A0ACA9P537_9GLOM</name>
<sequence>VQPQIIEPTSDAAIRNQNQITLPLQTDRRVRFNPKVQRKYIDREPESLMYIQVVGDSFGINDDFEDMQFLENLYWKRVQLRANRGTYTNRRRQKIEEAEIDIKVWRRQYFA</sequence>
<protein>
    <submittedName>
        <fullName evidence="1">1102_t:CDS:1</fullName>
    </submittedName>
</protein>
<feature type="non-terminal residue" evidence="1">
    <location>
        <position position="1"/>
    </location>
</feature>
<feature type="non-terminal residue" evidence="1">
    <location>
        <position position="111"/>
    </location>
</feature>
<gene>
    <name evidence="1" type="ORF">DHETER_LOCUS10873</name>
</gene>